<protein>
    <submittedName>
        <fullName evidence="1">Uncharacterized protein</fullName>
    </submittedName>
</protein>
<feature type="non-terminal residue" evidence="1">
    <location>
        <position position="1"/>
    </location>
</feature>
<gene>
    <name evidence="1" type="primary">ORF58158</name>
</gene>
<evidence type="ECO:0000313" key="1">
    <source>
        <dbReference type="EMBL" id="CEK66311.1"/>
    </source>
</evidence>
<organism evidence="1">
    <name type="scientific">Arion vulgaris</name>
    <dbReference type="NCBI Taxonomy" id="1028688"/>
    <lineage>
        <taxon>Eukaryota</taxon>
        <taxon>Metazoa</taxon>
        <taxon>Spiralia</taxon>
        <taxon>Lophotrochozoa</taxon>
        <taxon>Mollusca</taxon>
        <taxon>Gastropoda</taxon>
        <taxon>Heterobranchia</taxon>
        <taxon>Euthyneura</taxon>
        <taxon>Panpulmonata</taxon>
        <taxon>Eupulmonata</taxon>
        <taxon>Stylommatophora</taxon>
        <taxon>Helicina</taxon>
        <taxon>Arionoidea</taxon>
        <taxon>Arionidae</taxon>
        <taxon>Arion</taxon>
    </lineage>
</organism>
<sequence>FLHKMISSAVHELRSTGEGPRCLNLHCTVAKLTSISFRIRSSYNLLQRQTLKI</sequence>
<dbReference type="AlphaFoldDB" id="A0A0B6ZEM3"/>
<proteinExistence type="predicted"/>
<accession>A0A0B6ZEM3</accession>
<name>A0A0B6ZEM3_9EUPU</name>
<dbReference type="EMBL" id="HACG01019446">
    <property type="protein sequence ID" value="CEK66311.1"/>
    <property type="molecule type" value="Transcribed_RNA"/>
</dbReference>
<reference evidence="1" key="1">
    <citation type="submission" date="2014-12" db="EMBL/GenBank/DDBJ databases">
        <title>Insight into the proteome of Arion vulgaris.</title>
        <authorList>
            <person name="Aradska J."/>
            <person name="Bulat T."/>
            <person name="Smidak R."/>
            <person name="Sarate P."/>
            <person name="Gangsoo J."/>
            <person name="Sialana F."/>
            <person name="Bilban M."/>
            <person name="Lubec G."/>
        </authorList>
    </citation>
    <scope>NUCLEOTIDE SEQUENCE</scope>
    <source>
        <tissue evidence="1">Skin</tissue>
    </source>
</reference>